<comment type="caution">
    <text evidence="10">The sequence shown here is derived from an EMBL/GenBank/DDBJ whole genome shotgun (WGS) entry which is preliminary data.</text>
</comment>
<keyword evidence="3 7" id="KW-0812">Transmembrane</keyword>
<gene>
    <name evidence="10" type="ORF">AYI69_g7757</name>
</gene>
<evidence type="ECO:0000259" key="9">
    <source>
        <dbReference type="Pfam" id="PF13886"/>
    </source>
</evidence>
<accession>A0A1R1XPR3</accession>
<feature type="domain" description="TM7S3/TM198-like" evidence="9">
    <location>
        <begin position="44"/>
        <end position="239"/>
    </location>
</feature>
<evidence type="ECO:0000256" key="4">
    <source>
        <dbReference type="ARBA" id="ARBA00022989"/>
    </source>
</evidence>
<feature type="transmembrane region" description="Helical" evidence="7">
    <location>
        <begin position="219"/>
        <end position="239"/>
    </location>
</feature>
<feature type="signal peptide" evidence="8">
    <location>
        <begin position="1"/>
        <end position="20"/>
    </location>
</feature>
<feature type="transmembrane region" description="Helical" evidence="7">
    <location>
        <begin position="64"/>
        <end position="81"/>
    </location>
</feature>
<evidence type="ECO:0000256" key="3">
    <source>
        <dbReference type="ARBA" id="ARBA00022692"/>
    </source>
</evidence>
<evidence type="ECO:0000256" key="1">
    <source>
        <dbReference type="ARBA" id="ARBA00004141"/>
    </source>
</evidence>
<dbReference type="PANTHER" id="PTHR31247:SF5">
    <property type="entry name" value="DUF4203 DOMAIN-CONTAINING PROTEIN"/>
    <property type="match status" value="1"/>
</dbReference>
<sequence>MNALYLLFCFLLSTLTGVLGADSGGSNVIEFSKGTITASGVVPGVVLLIIGIMFTFFGRKLVKAMIFLAGFCFVGIIVLYVEYKIRAPNDGENTRAIIYFVVAMLCGVLGGILCLFLYRLGVFLVGVLGGFALANFILTFSATGVFNQNYARIIFIVVFCIIGGVLTLFMERPAIIASSSVYGSYITFVGIDCFAKTGFKESILLIVQGYQSIKGRSNSVYGMLAGTVILAIIGMVVQFRTTKN</sequence>
<dbReference type="AlphaFoldDB" id="A0A1R1XPR3"/>
<name>A0A1R1XPR3_9FUNG</name>
<dbReference type="Pfam" id="PF13886">
    <property type="entry name" value="TM7S3_TM198"/>
    <property type="match status" value="1"/>
</dbReference>
<comment type="subcellular location">
    <subcellularLocation>
        <location evidence="1">Membrane</location>
        <topology evidence="1">Multi-pass membrane protein</topology>
    </subcellularLocation>
</comment>
<dbReference type="GO" id="GO:0005886">
    <property type="term" value="C:plasma membrane"/>
    <property type="evidence" value="ECO:0007669"/>
    <property type="project" value="TreeGrafter"/>
</dbReference>
<protein>
    <recommendedName>
        <fullName evidence="6">Transmembrane protein 198</fullName>
    </recommendedName>
</protein>
<evidence type="ECO:0000313" key="10">
    <source>
        <dbReference type="EMBL" id="OMJ16631.1"/>
    </source>
</evidence>
<organism evidence="10 11">
    <name type="scientific">Smittium culicis</name>
    <dbReference type="NCBI Taxonomy" id="133412"/>
    <lineage>
        <taxon>Eukaryota</taxon>
        <taxon>Fungi</taxon>
        <taxon>Fungi incertae sedis</taxon>
        <taxon>Zoopagomycota</taxon>
        <taxon>Kickxellomycotina</taxon>
        <taxon>Harpellomycetes</taxon>
        <taxon>Harpellales</taxon>
        <taxon>Legeriomycetaceae</taxon>
        <taxon>Smittium</taxon>
    </lineage>
</organism>
<feature type="chain" id="PRO_5013272118" description="Transmembrane protein 198" evidence="8">
    <location>
        <begin position="21"/>
        <end position="244"/>
    </location>
</feature>
<comment type="similarity">
    <text evidence="2">Belongs to the TMEM198 family.</text>
</comment>
<evidence type="ECO:0000256" key="7">
    <source>
        <dbReference type="SAM" id="Phobius"/>
    </source>
</evidence>
<feature type="transmembrane region" description="Helical" evidence="7">
    <location>
        <begin position="123"/>
        <end position="144"/>
    </location>
</feature>
<reference evidence="11" key="1">
    <citation type="submission" date="2017-01" db="EMBL/GenBank/DDBJ databases">
        <authorList>
            <person name="Wang Y."/>
            <person name="White M."/>
            <person name="Kvist S."/>
            <person name="Moncalvo J.-M."/>
        </authorList>
    </citation>
    <scope>NUCLEOTIDE SEQUENCE [LARGE SCALE GENOMIC DNA]</scope>
    <source>
        <strain evidence="11">ID-206-W2</strain>
    </source>
</reference>
<dbReference type="Proteomes" id="UP000187429">
    <property type="component" value="Unassembled WGS sequence"/>
</dbReference>
<keyword evidence="4 7" id="KW-1133">Transmembrane helix</keyword>
<feature type="transmembrane region" description="Helical" evidence="7">
    <location>
        <begin position="150"/>
        <end position="169"/>
    </location>
</feature>
<keyword evidence="11" id="KW-1185">Reference proteome</keyword>
<dbReference type="InterPro" id="IPR040236">
    <property type="entry name" value="TMEM198"/>
</dbReference>
<dbReference type="OrthoDB" id="102260at2759"/>
<evidence type="ECO:0000256" key="8">
    <source>
        <dbReference type="SAM" id="SignalP"/>
    </source>
</evidence>
<dbReference type="EMBL" id="LSSM01003840">
    <property type="protein sequence ID" value="OMJ16631.1"/>
    <property type="molecule type" value="Genomic_DNA"/>
</dbReference>
<evidence type="ECO:0000313" key="11">
    <source>
        <dbReference type="Proteomes" id="UP000187429"/>
    </source>
</evidence>
<feature type="transmembrane region" description="Helical" evidence="7">
    <location>
        <begin position="96"/>
        <end position="118"/>
    </location>
</feature>
<evidence type="ECO:0000256" key="2">
    <source>
        <dbReference type="ARBA" id="ARBA00006244"/>
    </source>
</evidence>
<evidence type="ECO:0000256" key="6">
    <source>
        <dbReference type="ARBA" id="ARBA00049737"/>
    </source>
</evidence>
<feature type="transmembrane region" description="Helical" evidence="7">
    <location>
        <begin position="36"/>
        <end position="57"/>
    </location>
</feature>
<evidence type="ECO:0000256" key="5">
    <source>
        <dbReference type="ARBA" id="ARBA00023136"/>
    </source>
</evidence>
<proteinExistence type="inferred from homology"/>
<keyword evidence="5 7" id="KW-0472">Membrane</keyword>
<dbReference type="PANTHER" id="PTHR31247">
    <property type="entry name" value="TRANSMEMBRANE PROTEIN 198 FAMILY MEMBER"/>
    <property type="match status" value="1"/>
</dbReference>
<dbReference type="InterPro" id="IPR025256">
    <property type="entry name" value="TM7S3/TM198-like_dom"/>
</dbReference>
<keyword evidence="8" id="KW-0732">Signal</keyword>